<keyword evidence="2" id="KW-1185">Reference proteome</keyword>
<dbReference type="AlphaFoldDB" id="A0AAV7LAY0"/>
<comment type="caution">
    <text evidence="1">The sequence shown here is derived from an EMBL/GenBank/DDBJ whole genome shotgun (WGS) entry which is preliminary data.</text>
</comment>
<name>A0AAV7LAY0_PLEWA</name>
<sequence length="114" mass="12566">MDVYTRSCLRCRSRVYAGQFSSLLYVRRSAGARGSEVCQRAELGARPRTPQSAQGALRHRAFSCGAEGAVAARQHPPVRRRLEEAFPQCLAPPSLAILPGGERSEQFEFDFPSV</sequence>
<reference evidence="1" key="1">
    <citation type="journal article" date="2022" name="bioRxiv">
        <title>Sequencing and chromosome-scale assembly of the giantPleurodeles waltlgenome.</title>
        <authorList>
            <person name="Brown T."/>
            <person name="Elewa A."/>
            <person name="Iarovenko S."/>
            <person name="Subramanian E."/>
            <person name="Araus A.J."/>
            <person name="Petzold A."/>
            <person name="Susuki M."/>
            <person name="Suzuki K.-i.T."/>
            <person name="Hayashi T."/>
            <person name="Toyoda A."/>
            <person name="Oliveira C."/>
            <person name="Osipova E."/>
            <person name="Leigh N.D."/>
            <person name="Simon A."/>
            <person name="Yun M.H."/>
        </authorList>
    </citation>
    <scope>NUCLEOTIDE SEQUENCE</scope>
    <source>
        <strain evidence="1">20211129_DDA</strain>
        <tissue evidence="1">Liver</tissue>
    </source>
</reference>
<evidence type="ECO:0000313" key="2">
    <source>
        <dbReference type="Proteomes" id="UP001066276"/>
    </source>
</evidence>
<accession>A0AAV7LAY0</accession>
<protein>
    <submittedName>
        <fullName evidence="1">Uncharacterized protein</fullName>
    </submittedName>
</protein>
<dbReference type="EMBL" id="JANPWB010000015">
    <property type="protein sequence ID" value="KAJ1088268.1"/>
    <property type="molecule type" value="Genomic_DNA"/>
</dbReference>
<organism evidence="1 2">
    <name type="scientific">Pleurodeles waltl</name>
    <name type="common">Iberian ribbed newt</name>
    <dbReference type="NCBI Taxonomy" id="8319"/>
    <lineage>
        <taxon>Eukaryota</taxon>
        <taxon>Metazoa</taxon>
        <taxon>Chordata</taxon>
        <taxon>Craniata</taxon>
        <taxon>Vertebrata</taxon>
        <taxon>Euteleostomi</taxon>
        <taxon>Amphibia</taxon>
        <taxon>Batrachia</taxon>
        <taxon>Caudata</taxon>
        <taxon>Salamandroidea</taxon>
        <taxon>Salamandridae</taxon>
        <taxon>Pleurodelinae</taxon>
        <taxon>Pleurodeles</taxon>
    </lineage>
</organism>
<proteinExistence type="predicted"/>
<gene>
    <name evidence="1" type="ORF">NDU88_001426</name>
</gene>
<dbReference type="Proteomes" id="UP001066276">
    <property type="component" value="Chromosome 11"/>
</dbReference>
<evidence type="ECO:0000313" key="1">
    <source>
        <dbReference type="EMBL" id="KAJ1088268.1"/>
    </source>
</evidence>